<accession>A0A5C4LE63</accession>
<dbReference type="AlphaFoldDB" id="A0A5C4LE63"/>
<organism evidence="1 2">
    <name type="scientific">Methylobacterium terricola</name>
    <dbReference type="NCBI Taxonomy" id="2583531"/>
    <lineage>
        <taxon>Bacteria</taxon>
        <taxon>Pseudomonadati</taxon>
        <taxon>Pseudomonadota</taxon>
        <taxon>Alphaproteobacteria</taxon>
        <taxon>Hyphomicrobiales</taxon>
        <taxon>Methylobacteriaceae</taxon>
        <taxon>Methylobacterium</taxon>
    </lineage>
</organism>
<sequence length="108" mass="11476">MTDVLQFPSRLSGRTMSQICVMGEVGWLEVVLLHAESDDGEPMVVAVRAGTAVAEIATVKCELFPAAAVPDAHVFADALYAALRVIRERGVLRDAFLGPQPPDDGQAA</sequence>
<reference evidence="1 2" key="1">
    <citation type="submission" date="2019-06" db="EMBL/GenBank/DDBJ databases">
        <title>Genome of Methylobacterium sp. 17Sr1-39.</title>
        <authorList>
            <person name="Seo T."/>
        </authorList>
    </citation>
    <scope>NUCLEOTIDE SEQUENCE [LARGE SCALE GENOMIC DNA]</scope>
    <source>
        <strain evidence="1 2">17Sr1-39</strain>
    </source>
</reference>
<protein>
    <submittedName>
        <fullName evidence="1">Uncharacterized protein</fullName>
    </submittedName>
</protein>
<dbReference type="OrthoDB" id="8007476at2"/>
<evidence type="ECO:0000313" key="2">
    <source>
        <dbReference type="Proteomes" id="UP000305267"/>
    </source>
</evidence>
<dbReference type="Proteomes" id="UP000305267">
    <property type="component" value="Unassembled WGS sequence"/>
</dbReference>
<keyword evidence="2" id="KW-1185">Reference proteome</keyword>
<evidence type="ECO:0000313" key="1">
    <source>
        <dbReference type="EMBL" id="TNC10416.1"/>
    </source>
</evidence>
<dbReference type="RefSeq" id="WP_139037975.1">
    <property type="nucleotide sequence ID" value="NZ_VDDA01000012.1"/>
</dbReference>
<name>A0A5C4LE63_9HYPH</name>
<gene>
    <name evidence="1" type="ORF">FF100_22350</name>
</gene>
<proteinExistence type="predicted"/>
<dbReference type="EMBL" id="VDDA01000012">
    <property type="protein sequence ID" value="TNC10416.1"/>
    <property type="molecule type" value="Genomic_DNA"/>
</dbReference>
<comment type="caution">
    <text evidence="1">The sequence shown here is derived from an EMBL/GenBank/DDBJ whole genome shotgun (WGS) entry which is preliminary data.</text>
</comment>